<comment type="caution">
    <text evidence="10">The sequence shown here is derived from an EMBL/GenBank/DDBJ whole genome shotgun (WGS) entry which is preliminary data.</text>
</comment>
<keyword evidence="6" id="KW-0040">ANK repeat</keyword>
<dbReference type="Gene3D" id="1.25.40.20">
    <property type="entry name" value="Ankyrin repeat-containing domain"/>
    <property type="match status" value="1"/>
</dbReference>
<dbReference type="PROSITE" id="PS50088">
    <property type="entry name" value="ANK_REPEAT"/>
    <property type="match status" value="2"/>
</dbReference>
<feature type="binding site" evidence="7">
    <location>
        <position position="342"/>
    </location>
    <ligand>
        <name>ATP</name>
        <dbReference type="ChEBI" id="CHEBI:30616"/>
    </ligand>
</feature>
<gene>
    <name evidence="10" type="ORF">SteCoe_20185</name>
</gene>
<dbReference type="SUPFAM" id="SSF56112">
    <property type="entry name" value="Protein kinase-like (PK-like)"/>
    <property type="match status" value="1"/>
</dbReference>
<evidence type="ECO:0000256" key="7">
    <source>
        <dbReference type="PROSITE-ProRule" id="PRU10141"/>
    </source>
</evidence>
<keyword evidence="2" id="KW-0808">Transferase</keyword>
<evidence type="ECO:0000256" key="8">
    <source>
        <dbReference type="SAM" id="MobiDB-lite"/>
    </source>
</evidence>
<reference evidence="10 11" key="1">
    <citation type="submission" date="2016-11" db="EMBL/GenBank/DDBJ databases">
        <title>The macronuclear genome of Stentor coeruleus: a giant cell with tiny introns.</title>
        <authorList>
            <person name="Slabodnick M."/>
            <person name="Ruby J.G."/>
            <person name="Reiff S.B."/>
            <person name="Swart E.C."/>
            <person name="Gosai S."/>
            <person name="Prabakaran S."/>
            <person name="Witkowska E."/>
            <person name="Larue G.E."/>
            <person name="Fisher S."/>
            <person name="Freeman R.M."/>
            <person name="Gunawardena J."/>
            <person name="Chu W."/>
            <person name="Stover N.A."/>
            <person name="Gregory B.D."/>
            <person name="Nowacki M."/>
            <person name="Derisi J."/>
            <person name="Roy S.W."/>
            <person name="Marshall W.F."/>
            <person name="Sood P."/>
        </authorList>
    </citation>
    <scope>NUCLEOTIDE SEQUENCE [LARGE SCALE GENOMIC DNA]</scope>
    <source>
        <strain evidence="10">WM001</strain>
    </source>
</reference>
<feature type="region of interest" description="Disordered" evidence="8">
    <location>
        <begin position="70"/>
        <end position="95"/>
    </location>
</feature>
<dbReference type="PANTHER" id="PTHR24351">
    <property type="entry name" value="RIBOSOMAL PROTEIN S6 KINASE"/>
    <property type="match status" value="1"/>
</dbReference>
<feature type="repeat" description="ANK" evidence="6">
    <location>
        <begin position="192"/>
        <end position="224"/>
    </location>
</feature>
<keyword evidence="5 7" id="KW-0067">ATP-binding</keyword>
<evidence type="ECO:0000256" key="1">
    <source>
        <dbReference type="ARBA" id="ARBA00022527"/>
    </source>
</evidence>
<keyword evidence="11" id="KW-1185">Reference proteome</keyword>
<proteinExistence type="predicted"/>
<dbReference type="FunFam" id="3.30.200.20:FF:000042">
    <property type="entry name" value="Aurora kinase A"/>
    <property type="match status" value="1"/>
</dbReference>
<keyword evidence="1" id="KW-0723">Serine/threonine-protein kinase</keyword>
<dbReference type="InterPro" id="IPR002110">
    <property type="entry name" value="Ankyrin_rpt"/>
</dbReference>
<dbReference type="SMART" id="SM00220">
    <property type="entry name" value="S_TKc"/>
    <property type="match status" value="1"/>
</dbReference>
<dbReference type="Pfam" id="PF00069">
    <property type="entry name" value="Pkinase"/>
    <property type="match status" value="1"/>
</dbReference>
<dbReference type="InterPro" id="IPR036770">
    <property type="entry name" value="Ankyrin_rpt-contain_sf"/>
</dbReference>
<dbReference type="GO" id="GO:0004674">
    <property type="term" value="F:protein serine/threonine kinase activity"/>
    <property type="evidence" value="ECO:0007669"/>
    <property type="project" value="UniProtKB-KW"/>
</dbReference>
<dbReference type="Gene3D" id="3.30.200.20">
    <property type="entry name" value="Phosphorylase Kinase, domain 1"/>
    <property type="match status" value="1"/>
</dbReference>
<dbReference type="InterPro" id="IPR045270">
    <property type="entry name" value="STKc_AGC"/>
</dbReference>
<feature type="domain" description="Protein kinase" evidence="9">
    <location>
        <begin position="313"/>
        <end position="569"/>
    </location>
</feature>
<feature type="repeat" description="ANK" evidence="6">
    <location>
        <begin position="225"/>
        <end position="257"/>
    </location>
</feature>
<feature type="compositionally biased region" description="Polar residues" evidence="8">
    <location>
        <begin position="70"/>
        <end position="93"/>
    </location>
</feature>
<dbReference type="Gene3D" id="1.10.510.10">
    <property type="entry name" value="Transferase(Phosphotransferase) domain 1"/>
    <property type="match status" value="1"/>
</dbReference>
<dbReference type="InterPro" id="IPR000719">
    <property type="entry name" value="Prot_kinase_dom"/>
</dbReference>
<dbReference type="PROSITE" id="PS50297">
    <property type="entry name" value="ANK_REP_REGION"/>
    <property type="match status" value="2"/>
</dbReference>
<dbReference type="InterPro" id="IPR017441">
    <property type="entry name" value="Protein_kinase_ATP_BS"/>
</dbReference>
<dbReference type="AlphaFoldDB" id="A0A1R2BSF1"/>
<dbReference type="PROSITE" id="PS00107">
    <property type="entry name" value="PROTEIN_KINASE_ATP"/>
    <property type="match status" value="1"/>
</dbReference>
<evidence type="ECO:0000259" key="9">
    <source>
        <dbReference type="PROSITE" id="PS50011"/>
    </source>
</evidence>
<keyword evidence="4" id="KW-0418">Kinase</keyword>
<dbReference type="CDD" id="cd05123">
    <property type="entry name" value="STKc_AGC"/>
    <property type="match status" value="1"/>
</dbReference>
<dbReference type="SMART" id="SM00248">
    <property type="entry name" value="ANK"/>
    <property type="match status" value="4"/>
</dbReference>
<dbReference type="GO" id="GO:0005524">
    <property type="term" value="F:ATP binding"/>
    <property type="evidence" value="ECO:0007669"/>
    <property type="project" value="UniProtKB-UniRule"/>
</dbReference>
<organism evidence="10 11">
    <name type="scientific">Stentor coeruleus</name>
    <dbReference type="NCBI Taxonomy" id="5963"/>
    <lineage>
        <taxon>Eukaryota</taxon>
        <taxon>Sar</taxon>
        <taxon>Alveolata</taxon>
        <taxon>Ciliophora</taxon>
        <taxon>Postciliodesmatophora</taxon>
        <taxon>Heterotrichea</taxon>
        <taxon>Heterotrichida</taxon>
        <taxon>Stentoridae</taxon>
        <taxon>Stentor</taxon>
    </lineage>
</organism>
<dbReference type="PROSITE" id="PS50011">
    <property type="entry name" value="PROTEIN_KINASE_DOM"/>
    <property type="match status" value="1"/>
</dbReference>
<dbReference type="InterPro" id="IPR011009">
    <property type="entry name" value="Kinase-like_dom_sf"/>
</dbReference>
<keyword evidence="3 7" id="KW-0547">Nucleotide-binding</keyword>
<dbReference type="SUPFAM" id="SSF48403">
    <property type="entry name" value="Ankyrin repeat"/>
    <property type="match status" value="1"/>
</dbReference>
<evidence type="ECO:0000256" key="6">
    <source>
        <dbReference type="PROSITE-ProRule" id="PRU00023"/>
    </source>
</evidence>
<evidence type="ECO:0000313" key="10">
    <source>
        <dbReference type="EMBL" id="OMJ79752.1"/>
    </source>
</evidence>
<evidence type="ECO:0000256" key="2">
    <source>
        <dbReference type="ARBA" id="ARBA00022679"/>
    </source>
</evidence>
<dbReference type="EMBL" id="MPUH01000456">
    <property type="protein sequence ID" value="OMJ79752.1"/>
    <property type="molecule type" value="Genomic_DNA"/>
</dbReference>
<protein>
    <recommendedName>
        <fullName evidence="9">Protein kinase domain-containing protein</fullName>
    </recommendedName>
</protein>
<evidence type="ECO:0000256" key="5">
    <source>
        <dbReference type="ARBA" id="ARBA00022840"/>
    </source>
</evidence>
<evidence type="ECO:0000313" key="11">
    <source>
        <dbReference type="Proteomes" id="UP000187209"/>
    </source>
</evidence>
<evidence type="ECO:0000256" key="3">
    <source>
        <dbReference type="ARBA" id="ARBA00022741"/>
    </source>
</evidence>
<sequence>MKQASLSSISKYLDEEATNTSKIDSLTVDYDEALNDSFFGSISEGDEQILIQKIPIMKYTRIGIHSQNINPENSFGSSSTQSLPHEHTSSSLSLKKPSYDKLNKNSIENILYPKPSKSPSKENIALFWAIEKNDLSSVINIITSTGPKPEANYKWEGHNTFLHIASERGLLKISEALLDYLDDIHLNARNNDMMQPLHLASLKGHMHVAQLLVRSGADLNPIDINGNTPLHLSCLGRFSSLVSWLLSRGPNINIQNKQGKTAEELANDEIKAIFRRYIRKTTIVNGPSLSESQKLSALRAKVPKPIKVSPKQFSVLQPLGKGSFGEVYLVRNKYTGILYAMKVLDKEKIISKNLTIYAQTERNVLSQINHPFMVSLHFAFQSNEKLFLILDYCPGGDLARHLSVEKKFPESRAKVYLCEIILALEELHKRDIIFRDLKPDNIVLDINGHAILTDFGLSKEGVNNSFQAKSFCGSIAYLAPEVLKRKGHGKCVDWYLLGVLFYEMVVGIPPYFTINKNELINNIQKGRLKIPVCLSLDAKELIKDLLQRDPAKRLGALRDAEEVKQHRFFKGIDWEAVERKELKPHKIHMPKISDNGVDLEEMFGNCFSGESTKVFGWSFISS</sequence>
<dbReference type="FunFam" id="1.10.510.10:FF:000008">
    <property type="entry name" value="Non-specific serine/threonine protein kinase"/>
    <property type="match status" value="1"/>
</dbReference>
<accession>A0A1R2BSF1</accession>
<name>A0A1R2BSF1_9CILI</name>
<dbReference type="Pfam" id="PF12796">
    <property type="entry name" value="Ank_2"/>
    <property type="match status" value="1"/>
</dbReference>
<evidence type="ECO:0000256" key="4">
    <source>
        <dbReference type="ARBA" id="ARBA00022777"/>
    </source>
</evidence>
<dbReference type="Proteomes" id="UP000187209">
    <property type="component" value="Unassembled WGS sequence"/>
</dbReference>